<name>A0AAW4XTU5_9BURK</name>
<organism evidence="1 2">
    <name type="scientific">Comamonas koreensis</name>
    <dbReference type="NCBI Taxonomy" id="160825"/>
    <lineage>
        <taxon>Bacteria</taxon>
        <taxon>Pseudomonadati</taxon>
        <taxon>Pseudomonadota</taxon>
        <taxon>Betaproteobacteria</taxon>
        <taxon>Burkholderiales</taxon>
        <taxon>Comamonadaceae</taxon>
        <taxon>Comamonas</taxon>
    </lineage>
</organism>
<keyword evidence="2" id="KW-1185">Reference proteome</keyword>
<evidence type="ECO:0000313" key="1">
    <source>
        <dbReference type="EMBL" id="MCD2164827.1"/>
    </source>
</evidence>
<dbReference type="AlphaFoldDB" id="A0AAW4XTU5"/>
<proteinExistence type="predicted"/>
<reference evidence="1 2" key="1">
    <citation type="submission" date="2021-11" db="EMBL/GenBank/DDBJ databases">
        <title>Genome sequence.</title>
        <authorList>
            <person name="Sun Q."/>
        </authorList>
    </citation>
    <scope>NUCLEOTIDE SEQUENCE [LARGE SCALE GENOMIC DNA]</scope>
    <source>
        <strain evidence="1 2">KCTC 12005</strain>
    </source>
</reference>
<dbReference type="EMBL" id="JAJNCT010000005">
    <property type="protein sequence ID" value="MCD2164827.1"/>
    <property type="molecule type" value="Genomic_DNA"/>
</dbReference>
<comment type="caution">
    <text evidence="1">The sequence shown here is derived from an EMBL/GenBank/DDBJ whole genome shotgun (WGS) entry which is preliminary data.</text>
</comment>
<protein>
    <submittedName>
        <fullName evidence="1">Uncharacterized protein</fullName>
    </submittedName>
</protein>
<dbReference type="Proteomes" id="UP001199260">
    <property type="component" value="Unassembled WGS sequence"/>
</dbReference>
<sequence length="130" mass="13825">MTTSSTTARLATALPGTAAIQAQASAPAQPGSHSSSLALRAGQGQWLYLEAGSSLYCRAGQLQISSPWHSALRLVAEEAPHCNGAHAGWYWLQAEGLQPAQLLVQVQAYAGWRAGWRSVANWLGLLGWKD</sequence>
<gene>
    <name evidence="1" type="ORF">LPW39_06735</name>
</gene>
<accession>A0AAW4XTU5</accession>
<evidence type="ECO:0000313" key="2">
    <source>
        <dbReference type="Proteomes" id="UP001199260"/>
    </source>
</evidence>
<dbReference type="RefSeq" id="WP_230772857.1">
    <property type="nucleotide sequence ID" value="NZ_JAJNCT010000005.1"/>
</dbReference>